<dbReference type="CDD" id="cd07438">
    <property type="entry name" value="PHP_HisPPase_AMP"/>
    <property type="match status" value="1"/>
</dbReference>
<organism evidence="2 3">
    <name type="scientific">Romeriopsis navalis LEGE 11480</name>
    <dbReference type="NCBI Taxonomy" id="2777977"/>
    <lineage>
        <taxon>Bacteria</taxon>
        <taxon>Bacillati</taxon>
        <taxon>Cyanobacteriota</taxon>
        <taxon>Cyanophyceae</taxon>
        <taxon>Leptolyngbyales</taxon>
        <taxon>Leptolyngbyaceae</taxon>
        <taxon>Romeriopsis</taxon>
        <taxon>Romeriopsis navalis</taxon>
    </lineage>
</organism>
<comment type="caution">
    <text evidence="2">The sequence shown here is derived from an EMBL/GenBank/DDBJ whole genome shotgun (WGS) entry which is preliminary data.</text>
</comment>
<dbReference type="Gene3D" id="3.20.20.140">
    <property type="entry name" value="Metal-dependent hydrolases"/>
    <property type="match status" value="1"/>
</dbReference>
<reference evidence="2" key="1">
    <citation type="submission" date="2020-10" db="EMBL/GenBank/DDBJ databases">
        <authorList>
            <person name="Castelo-Branco R."/>
            <person name="Eusebio N."/>
            <person name="Adriana R."/>
            <person name="Vieira A."/>
            <person name="Brugerolle De Fraissinette N."/>
            <person name="Rezende De Castro R."/>
            <person name="Schneider M.P."/>
            <person name="Vasconcelos V."/>
            <person name="Leao P.N."/>
        </authorList>
    </citation>
    <scope>NUCLEOTIDE SEQUENCE</scope>
    <source>
        <strain evidence="2">LEGE 11480</strain>
    </source>
</reference>
<name>A0A928VJU4_9CYAN</name>
<dbReference type="SMART" id="SM00481">
    <property type="entry name" value="POLIIIAc"/>
    <property type="match status" value="1"/>
</dbReference>
<dbReference type="InterPro" id="IPR004013">
    <property type="entry name" value="PHP_dom"/>
</dbReference>
<sequence length="235" mass="25487">MTVLPAPSMAYQKPAAQDLVSLRQVFATIDAASCPHAFNFHMHTQHSDGQLDPQALAQQALDLGLKGFAITDHHQISGFYAAQAYLIESQQQHPDQSVPQLWTGVEINATLLDVVVHILGYGFNPHHPAMADYLLGEAPTGAMAEADRVVSAIHQAGGLVILAHPARYRKSYEELIPAAVAIGINGVETYYAYGNPKPWEPSPDKTAAVQAISQRYQLLNTCGTDTHGISLEQRV</sequence>
<dbReference type="GO" id="GO:0035312">
    <property type="term" value="F:5'-3' DNA exonuclease activity"/>
    <property type="evidence" value="ECO:0007669"/>
    <property type="project" value="TreeGrafter"/>
</dbReference>
<dbReference type="InterPro" id="IPR003141">
    <property type="entry name" value="Pol/His_phosphatase_N"/>
</dbReference>
<feature type="domain" description="Polymerase/histidinol phosphatase N-terminal" evidence="1">
    <location>
        <begin position="38"/>
        <end position="111"/>
    </location>
</feature>
<dbReference type="GO" id="GO:0004534">
    <property type="term" value="F:5'-3' RNA exonuclease activity"/>
    <property type="evidence" value="ECO:0007669"/>
    <property type="project" value="TreeGrafter"/>
</dbReference>
<gene>
    <name evidence="2" type="ORF">IQ266_09195</name>
</gene>
<dbReference type="Proteomes" id="UP000625316">
    <property type="component" value="Unassembled WGS sequence"/>
</dbReference>
<keyword evidence="3" id="KW-1185">Reference proteome</keyword>
<dbReference type="AlphaFoldDB" id="A0A928VJU4"/>
<evidence type="ECO:0000313" key="2">
    <source>
        <dbReference type="EMBL" id="MBE9029901.1"/>
    </source>
</evidence>
<dbReference type="EMBL" id="JADEXQ010000024">
    <property type="protein sequence ID" value="MBE9029901.1"/>
    <property type="molecule type" value="Genomic_DNA"/>
</dbReference>
<evidence type="ECO:0000313" key="3">
    <source>
        <dbReference type="Proteomes" id="UP000625316"/>
    </source>
</evidence>
<proteinExistence type="predicted"/>
<dbReference type="InterPro" id="IPR052018">
    <property type="entry name" value="PHP_domain"/>
</dbReference>
<dbReference type="PANTHER" id="PTHR42924:SF3">
    <property type="entry name" value="POLYMERASE_HISTIDINOL PHOSPHATASE N-TERMINAL DOMAIN-CONTAINING PROTEIN"/>
    <property type="match status" value="1"/>
</dbReference>
<protein>
    <submittedName>
        <fullName evidence="2">PHP domain-containing protein</fullName>
    </submittedName>
</protein>
<dbReference type="SUPFAM" id="SSF89550">
    <property type="entry name" value="PHP domain-like"/>
    <property type="match status" value="1"/>
</dbReference>
<accession>A0A928VJU4</accession>
<dbReference type="Pfam" id="PF02811">
    <property type="entry name" value="PHP"/>
    <property type="match status" value="1"/>
</dbReference>
<dbReference type="InterPro" id="IPR016195">
    <property type="entry name" value="Pol/histidinol_Pase-like"/>
</dbReference>
<evidence type="ECO:0000259" key="1">
    <source>
        <dbReference type="SMART" id="SM00481"/>
    </source>
</evidence>
<dbReference type="PANTHER" id="PTHR42924">
    <property type="entry name" value="EXONUCLEASE"/>
    <property type="match status" value="1"/>
</dbReference>